<dbReference type="PROSITE" id="PS51783">
    <property type="entry name" value="PH_BEACH"/>
    <property type="match status" value="1"/>
</dbReference>
<dbReference type="InterPro" id="IPR023362">
    <property type="entry name" value="PH-BEACH_dom"/>
</dbReference>
<dbReference type="CDD" id="cd06071">
    <property type="entry name" value="Beach"/>
    <property type="match status" value="1"/>
</dbReference>
<dbReference type="SUPFAM" id="SSF50978">
    <property type="entry name" value="WD40 repeat-like"/>
    <property type="match status" value="1"/>
</dbReference>
<evidence type="ECO:0000313" key="8">
    <source>
        <dbReference type="Proteomes" id="UP000030161"/>
    </source>
</evidence>
<dbReference type="SMART" id="SM01026">
    <property type="entry name" value="Beach"/>
    <property type="match status" value="1"/>
</dbReference>
<dbReference type="InterPro" id="IPR000409">
    <property type="entry name" value="BEACH_dom"/>
</dbReference>
<dbReference type="PANTHER" id="PTHR13743">
    <property type="entry name" value="BEIGE/BEACH-RELATED"/>
    <property type="match status" value="1"/>
</dbReference>
<dbReference type="Proteomes" id="UP000030161">
    <property type="component" value="Unassembled WGS sequence"/>
</dbReference>
<dbReference type="Gene3D" id="2.130.10.10">
    <property type="entry name" value="YVTN repeat-like/Quinoprotein amine dehydrogenase"/>
    <property type="match status" value="1"/>
</dbReference>
<protein>
    <recommendedName>
        <fullName evidence="9">Beach-domain-containing protein</fullName>
    </recommendedName>
</protein>
<dbReference type="InterPro" id="IPR050865">
    <property type="entry name" value="BEACH_Domain"/>
</dbReference>
<dbReference type="Pfam" id="PF02138">
    <property type="entry name" value="Beach"/>
    <property type="match status" value="1"/>
</dbReference>
<dbReference type="SUPFAM" id="SSF50729">
    <property type="entry name" value="PH domain-like"/>
    <property type="match status" value="1"/>
</dbReference>
<feature type="repeat" description="WD" evidence="3">
    <location>
        <begin position="2024"/>
        <end position="2055"/>
    </location>
</feature>
<evidence type="ECO:0000256" key="2">
    <source>
        <dbReference type="ARBA" id="ARBA00022737"/>
    </source>
</evidence>
<evidence type="ECO:0000256" key="4">
    <source>
        <dbReference type="SAM" id="Coils"/>
    </source>
</evidence>
<dbReference type="InterPro" id="IPR011993">
    <property type="entry name" value="PH-like_dom_sf"/>
</dbReference>
<proteinExistence type="predicted"/>
<feature type="domain" description="BEACH" evidence="5">
    <location>
        <begin position="1649"/>
        <end position="1943"/>
    </location>
</feature>
<feature type="coiled-coil region" evidence="4">
    <location>
        <begin position="80"/>
        <end position="108"/>
    </location>
</feature>
<dbReference type="InterPro" id="IPR036372">
    <property type="entry name" value="BEACH_dom_sf"/>
</dbReference>
<keyword evidence="1 3" id="KW-0853">WD repeat</keyword>
<evidence type="ECO:0000313" key="7">
    <source>
        <dbReference type="EMBL" id="KGR21666.1"/>
    </source>
</evidence>
<dbReference type="EMBL" id="AJIX01000003">
    <property type="protein sequence ID" value="KGR21666.1"/>
    <property type="molecule type" value="Genomic_DNA"/>
</dbReference>
<dbReference type="SMART" id="SM00320">
    <property type="entry name" value="WD40"/>
    <property type="match status" value="2"/>
</dbReference>
<sequence length="2278" mass="261579">MSSLNTKEIKEIELINLLYKNFPTLRLNQELIINWQVELSDKTSEFSSLSSIVSDNIVLDIDAIDLEHEPNIIEILSYLEQDLSVNNNKDEEEEEEEEEEDNDEFKVIILEILIFIISSSVRLRILSHNTLEYLIDSFLKKLSFGGGVTLENIRQPSIISQYMRLIILYMEFGCDTRHFKKLINPLIQKNNPLANLILSEMLLQIFTKYQAQFPVVSITKRINFPFSNDNLKKNFTIHSWFKVNRQLHNFSEDPMTLFTISSSGPVNGNGNEHNGATLKIKLINYTQFMVEIKNNVNGSKIRYTFNHILQETEKNQGFIHFVLTYDNYTNLNLFIDGEYNESIPCPDLHKYLSNWNKISIGEKSDDIALRNNEIILRNLTILNNNLSYEWINLLYNLGLGFDWEVKDFANDTTLHLLTQLNHQGLFNVALKFNEIKEQKKNIGVNNNNNNNNSNNMLFGSSTVTTNNRNALATFGGTRVKERSFQNIHFNMTHKLVNKEKIANSLAKIKGDNVTFDSNDFFQNLLYQGKKNVKQNVTSSVIFSNQRSIYQAFNVIGGSSVVLRILETSLEITNPKLRDSIVYTVLSLLLTLLSNNWRLEKEFESFNGYGILSVLLTKYKDFSNQLKFDKVLDDHEPETNLLNVLLEFSGHDFEYPYESAVVNPISYRILVLNFDLHYGTESFDYLLFQIHLLLYTSRHKEYNYNELRKMKILRKLVQFLKESKIDDYNMSQTFKEQLAQTLTGILHLDSSVETIVLLSSYIIFALYNNDSSTMCGTITLQVLTDYLCDSTTSIKTLKKFSRSITVHWILLLFRFQESEVVVNCGIRLLTKLLKVLGIHIIRKFFQLNHGLDVLTSFLKDWWDNETVLCSMFLASFGIDTQDTNNSELSQNNDLTEVLNSNINNLQQLIVPEFLLLLNNLVLNSMYTLSLKSGKLLHSNPSTPIKSNNQENVTLALDVLHLINQYITSIKIGFEKSKLLQKFYLSKDFLEGIVELLGYLKLSLSWSNVDIQRNMQTTYEKLAKLIAGFYISNLSNETFLHSFEKLSDFTKIVLLDLVFPEVLGHINQFISVTNFVFNEKQFFDNTIQLLHHYNEELLNQNYFVSYSNFDMFLLCSIAVSELGVGHNLQYVKKMIGDNIIVKFLRLACDWDISFTQSKDSLDSLLKTLLYRQTTILQTDVIASNRLVHVITLLLGMVLTTGPESTTANVELPFNFLRTCYLMRQDEFPLILEKMNCDKSLMEEFFNNLVTKNDNETLLRLQKFPPFVKSILKEFQMLKEQHNKTDYLKVSNMISVTLHNGGKLGQMNSIYIKSFEKDCESIKSQTMNAELAKFNRLVQDKEESIKHLISTYHGLKTEISRLFEDHSTKSYVLDYIENTNRMRKRLVVEDQLPESERLTYNIDVPLKKIDSFTNASAIHQYDAAITATGIDTLSLSSNEEASQFGEDSFEFIESSETEEETEINHVYEDKNRKVSRSLYVGDQIVTLWNISQINGLVPIESLMILGLSHLYLIENYFHSKDGNVIDVEDAPPELRDPILQLVNSQSSNILKNDGKLHRSKNWSLDKLSCISKRHFLLRDIALEMFFSDGASILITCLTTKDRDAIYNKLYSFASGKGVDYDLIQALQSSTNDSLYSFGASSISSKLVSAFSQTSISNMMFLEATKKWKLGEMSNFYYLMIVNTLAGRTFNDLTQYPVFPWVIADYTSETLDLSDPRTFRDLSKPMGAQTPARANEFRERFEALDSLNDHDAPAFHYGTHYSSAMIVTSFLIRLKPYVQSYLLLQGGKFDHADRLFNSIERAWLSASRDNTTDVRELTPEFYYLPEFLVNENNFEFGKLQNGESSHDVELPPWAKGDPKIFIAKNREALESSYVSANLHLWIDLIFGYKQSGEEAVKALNVFHHLSYSGAINLDNINDEVEKRAVIGMINNFGQTPCKLFNRPHPLRDVLNLPNYYLTQFDGNASRLKLVFESKLKAPISKLEISSKNANRWVGRQNCISCEDDLLIRKAKKLKHECGSLLVNDTLFLSVHSSDITTVLQLGHKLFVTGAEDGSIYVWKCNLRPTTTLQYEALLRGHLTSILKIVYTKSFKFGASIDKDGIVIIWDFIRFKYVRKLFPPVLTEENTTVSPLLAVSNESGNFATVHFNKHLNGQLQLFTINGELIISFEFPAVDGQTIEAITFATTNSIMVDNTRTNNVNKHIYWSKEILAVARKKSIELWELIPENGWELKQLDKVDLQDRISGDITVIELFKCSEVDTEDKLIRGNLKLVIGDSTGKVYTL</sequence>
<dbReference type="InterPro" id="IPR015943">
    <property type="entry name" value="WD40/YVTN_repeat-like_dom_sf"/>
</dbReference>
<dbReference type="Gene3D" id="1.10.1540.10">
    <property type="entry name" value="BEACH domain"/>
    <property type="match status" value="1"/>
</dbReference>
<evidence type="ECO:0000256" key="3">
    <source>
        <dbReference type="PROSITE-ProRule" id="PRU00221"/>
    </source>
</evidence>
<dbReference type="SUPFAM" id="SSF81837">
    <property type="entry name" value="BEACH domain"/>
    <property type="match status" value="1"/>
</dbReference>
<dbReference type="InterPro" id="IPR013320">
    <property type="entry name" value="ConA-like_dom_sf"/>
</dbReference>
<dbReference type="InterPro" id="IPR036322">
    <property type="entry name" value="WD40_repeat_dom_sf"/>
</dbReference>
<evidence type="ECO:0008006" key="9">
    <source>
        <dbReference type="Google" id="ProtNLM"/>
    </source>
</evidence>
<feature type="domain" description="BEACH-type PH" evidence="6">
    <location>
        <begin position="1476"/>
        <end position="1607"/>
    </location>
</feature>
<keyword evidence="2" id="KW-0677">Repeat</keyword>
<name>A0AB34Q3G4_CANAX</name>
<dbReference type="PROSITE" id="PS50197">
    <property type="entry name" value="BEACH"/>
    <property type="match status" value="1"/>
</dbReference>
<comment type="caution">
    <text evidence="7">The sequence shown here is derived from an EMBL/GenBank/DDBJ whole genome shotgun (WGS) entry which is preliminary data.</text>
</comment>
<dbReference type="Gene3D" id="2.30.29.30">
    <property type="entry name" value="Pleckstrin-homology domain (PH domain)/Phosphotyrosine-binding domain (PTB)"/>
    <property type="match status" value="1"/>
</dbReference>
<accession>A0AB34Q3G4</accession>
<evidence type="ECO:0000256" key="1">
    <source>
        <dbReference type="ARBA" id="ARBA00022574"/>
    </source>
</evidence>
<dbReference type="PROSITE" id="PS50082">
    <property type="entry name" value="WD_REPEATS_2"/>
    <property type="match status" value="1"/>
</dbReference>
<dbReference type="FunFam" id="1.10.1540.10:FF:000002">
    <property type="entry name" value="WD repeat and FYVE domain containing 3"/>
    <property type="match status" value="1"/>
</dbReference>
<evidence type="ECO:0000259" key="6">
    <source>
        <dbReference type="PROSITE" id="PS51783"/>
    </source>
</evidence>
<keyword evidence="4" id="KW-0175">Coiled coil</keyword>
<dbReference type="Pfam" id="PF14844">
    <property type="entry name" value="PH_BEACH"/>
    <property type="match status" value="1"/>
</dbReference>
<dbReference type="PANTHER" id="PTHR13743:SF123">
    <property type="entry name" value="PROTEIN FAN"/>
    <property type="match status" value="1"/>
</dbReference>
<reference evidence="7 8" key="1">
    <citation type="submission" date="2013-12" db="EMBL/GenBank/DDBJ databases">
        <title>The Genome Sequence of Candida albicans P78048.</title>
        <authorList>
            <consortium name="The Broad Institute Genome Sequencing Platform"/>
            <consortium name="The Broad Institute Genome Sequencing Center for Infectious Disease"/>
            <person name="Cuomo C."/>
            <person name="Bennett R."/>
            <person name="Hirakawa M."/>
            <person name="Noverr M."/>
            <person name="Mitchell A."/>
            <person name="Young S.K."/>
            <person name="Zeng Q."/>
            <person name="Gargeya S."/>
            <person name="Fitzgerald M."/>
            <person name="Abouelleil A."/>
            <person name="Alvarado L."/>
            <person name="Berlin A.M."/>
            <person name="Chapman S.B."/>
            <person name="Dewar J."/>
            <person name="Goldberg J."/>
            <person name="Griggs A."/>
            <person name="Gujja S."/>
            <person name="Hansen M."/>
            <person name="Howarth C."/>
            <person name="Imamovic A."/>
            <person name="Larimer J."/>
            <person name="McCowan C."/>
            <person name="Murphy C."/>
            <person name="Pearson M."/>
            <person name="Priest M."/>
            <person name="Roberts A."/>
            <person name="Saif S."/>
            <person name="Shea T."/>
            <person name="Sykes S."/>
            <person name="Wortman J."/>
            <person name="Nusbaum C."/>
            <person name="Birren B."/>
        </authorList>
    </citation>
    <scope>NUCLEOTIDE SEQUENCE [LARGE SCALE GENOMIC DNA]</scope>
    <source>
        <strain evidence="7 8">P78048</strain>
    </source>
</reference>
<evidence type="ECO:0000259" key="5">
    <source>
        <dbReference type="PROSITE" id="PS50197"/>
    </source>
</evidence>
<dbReference type="SUPFAM" id="SSF49899">
    <property type="entry name" value="Concanavalin A-like lectins/glucanases"/>
    <property type="match status" value="1"/>
</dbReference>
<organism evidence="7 8">
    <name type="scientific">Candida albicans P78048</name>
    <dbReference type="NCBI Taxonomy" id="1094989"/>
    <lineage>
        <taxon>Eukaryota</taxon>
        <taxon>Fungi</taxon>
        <taxon>Dikarya</taxon>
        <taxon>Ascomycota</taxon>
        <taxon>Saccharomycotina</taxon>
        <taxon>Pichiomycetes</taxon>
        <taxon>Debaryomycetaceae</taxon>
        <taxon>Candida/Lodderomyces clade</taxon>
        <taxon>Candida</taxon>
    </lineage>
</organism>
<gene>
    <name evidence="7" type="ORF">MG3_00673</name>
</gene>
<dbReference type="InterPro" id="IPR001680">
    <property type="entry name" value="WD40_rpt"/>
</dbReference>